<sequence length="313" mass="34807">MTDPSQPATSARAERPTLFNLFSRKGREHNLREQVEALVSTAAHLNPVPGETPALDRQECALLMNVLHLRNVTAGDVMTPRADIVAMAHDITFDEALTLMQDEQHSRLPVYRKELDDVLGMVHVKDLVGALRQDKPFELAALLRQPLFIAATIPVLDLLLQMRQRRTHMALVIDEYGSIDGLVTIEDLIETIVGDISDEHDDPVVSPWRERPDGTVDIDPRMPVEDLEKRLGGAVLTPAEQDAEIETAGGLIFHLAEHVPARGEVLTHPSGLEFRVTDADARHIRALRMRKPEGWKPAGASPDRLEEDRSDNG</sequence>
<dbReference type="GO" id="GO:0050660">
    <property type="term" value="F:flavin adenine dinucleotide binding"/>
    <property type="evidence" value="ECO:0007669"/>
    <property type="project" value="InterPro"/>
</dbReference>
<dbReference type="InterPro" id="IPR005170">
    <property type="entry name" value="Transptr-assoc_dom"/>
</dbReference>
<organism evidence="7 8">
    <name type="scientific">Formicincola oecophyllae</name>
    <dbReference type="NCBI Taxonomy" id="2558361"/>
    <lineage>
        <taxon>Bacteria</taxon>
        <taxon>Pseudomonadati</taxon>
        <taxon>Pseudomonadota</taxon>
        <taxon>Alphaproteobacteria</taxon>
        <taxon>Acetobacterales</taxon>
        <taxon>Acetobacteraceae</taxon>
        <taxon>Formicincola</taxon>
    </lineage>
</organism>
<feature type="region of interest" description="Disordered" evidence="5">
    <location>
        <begin position="290"/>
        <end position="313"/>
    </location>
</feature>
<evidence type="ECO:0000256" key="3">
    <source>
        <dbReference type="ARBA" id="ARBA00023122"/>
    </source>
</evidence>
<evidence type="ECO:0000256" key="4">
    <source>
        <dbReference type="PROSITE-ProRule" id="PRU00703"/>
    </source>
</evidence>
<evidence type="ECO:0000256" key="2">
    <source>
        <dbReference type="ARBA" id="ARBA00022737"/>
    </source>
</evidence>
<dbReference type="SMART" id="SM00116">
    <property type="entry name" value="CBS"/>
    <property type="match status" value="2"/>
</dbReference>
<dbReference type="SUPFAM" id="SSF56176">
    <property type="entry name" value="FAD-binding/transporter-associated domain-like"/>
    <property type="match status" value="1"/>
</dbReference>
<dbReference type="AlphaFoldDB" id="A0A4Y6U6D1"/>
<evidence type="ECO:0000259" key="6">
    <source>
        <dbReference type="PROSITE" id="PS51371"/>
    </source>
</evidence>
<evidence type="ECO:0000313" key="8">
    <source>
        <dbReference type="Proteomes" id="UP000318709"/>
    </source>
</evidence>
<name>A0A4Y6U6D1_9PROT</name>
<dbReference type="Pfam" id="PF00571">
    <property type="entry name" value="CBS"/>
    <property type="match status" value="2"/>
</dbReference>
<keyword evidence="3 4" id="KW-0129">CBS domain</keyword>
<proteinExistence type="inferred from homology"/>
<dbReference type="PANTHER" id="PTHR22777">
    <property type="entry name" value="HEMOLYSIN-RELATED"/>
    <property type="match status" value="1"/>
</dbReference>
<dbReference type="InterPro" id="IPR016169">
    <property type="entry name" value="FAD-bd_PCMH_sub2"/>
</dbReference>
<feature type="domain" description="CBS" evidence="6">
    <location>
        <begin position="142"/>
        <end position="199"/>
    </location>
</feature>
<reference evidence="7 8" key="1">
    <citation type="submission" date="2019-03" db="EMBL/GenBank/DDBJ databases">
        <title>The complete genome sequence of Swingsia_sp. F3b2 LMG30590(T).</title>
        <authorList>
            <person name="Chua K.-O."/>
            <person name="Chan K.-G."/>
            <person name="See-Too W.-S."/>
        </authorList>
    </citation>
    <scope>NUCLEOTIDE SEQUENCE [LARGE SCALE GENOMIC DNA]</scope>
    <source>
        <strain evidence="7 8">F3b2</strain>
    </source>
</reference>
<gene>
    <name evidence="7" type="ORF">E3E12_00300</name>
</gene>
<dbReference type="CDD" id="cd04590">
    <property type="entry name" value="CBS_pair_CorC_HlyC_assoc"/>
    <property type="match status" value="1"/>
</dbReference>
<dbReference type="SUPFAM" id="SSF54631">
    <property type="entry name" value="CBS-domain pair"/>
    <property type="match status" value="1"/>
</dbReference>
<dbReference type="PROSITE" id="PS51371">
    <property type="entry name" value="CBS"/>
    <property type="match status" value="2"/>
</dbReference>
<dbReference type="Gene3D" id="3.10.580.10">
    <property type="entry name" value="CBS-domain"/>
    <property type="match status" value="1"/>
</dbReference>
<evidence type="ECO:0000256" key="1">
    <source>
        <dbReference type="ARBA" id="ARBA00006446"/>
    </source>
</evidence>
<feature type="domain" description="CBS" evidence="6">
    <location>
        <begin position="78"/>
        <end position="137"/>
    </location>
</feature>
<feature type="region of interest" description="Disordered" evidence="5">
    <location>
        <begin position="201"/>
        <end position="220"/>
    </location>
</feature>
<dbReference type="KEGG" id="swf:E3E12_00300"/>
<dbReference type="EMBL" id="CP038231">
    <property type="protein sequence ID" value="QDH12903.1"/>
    <property type="molecule type" value="Genomic_DNA"/>
</dbReference>
<accession>A0A4Y6U6D1</accession>
<dbReference type="RefSeq" id="WP_141442545.1">
    <property type="nucleotide sequence ID" value="NZ_CP038231.1"/>
</dbReference>
<keyword evidence="8" id="KW-1185">Reference proteome</keyword>
<dbReference type="InterPro" id="IPR036318">
    <property type="entry name" value="FAD-bd_PCMH-like_sf"/>
</dbReference>
<keyword evidence="2" id="KW-0677">Repeat</keyword>
<dbReference type="InterPro" id="IPR000644">
    <property type="entry name" value="CBS_dom"/>
</dbReference>
<dbReference type="FunFam" id="3.10.580.10:FF:000002">
    <property type="entry name" value="Magnesium/cobalt efflux protein CorC"/>
    <property type="match status" value="1"/>
</dbReference>
<dbReference type="InterPro" id="IPR046342">
    <property type="entry name" value="CBS_dom_sf"/>
</dbReference>
<protein>
    <submittedName>
        <fullName evidence="7">HlyC/CorC family transporter</fullName>
    </submittedName>
</protein>
<dbReference type="PANTHER" id="PTHR22777:SF27">
    <property type="entry name" value="MAGNESIUM AND COBALT EFFLUX PROTEIN CORC"/>
    <property type="match status" value="1"/>
</dbReference>
<dbReference type="Gene3D" id="3.30.465.10">
    <property type="match status" value="1"/>
</dbReference>
<dbReference type="InterPro" id="IPR044751">
    <property type="entry name" value="Ion_transp-like_CBS"/>
</dbReference>
<dbReference type="Proteomes" id="UP000318709">
    <property type="component" value="Chromosome"/>
</dbReference>
<feature type="compositionally biased region" description="Basic and acidic residues" evidence="5">
    <location>
        <begin position="208"/>
        <end position="220"/>
    </location>
</feature>
<dbReference type="SMART" id="SM01091">
    <property type="entry name" value="CorC_HlyC"/>
    <property type="match status" value="1"/>
</dbReference>
<evidence type="ECO:0000313" key="7">
    <source>
        <dbReference type="EMBL" id="QDH12903.1"/>
    </source>
</evidence>
<dbReference type="Pfam" id="PF03471">
    <property type="entry name" value="CorC_HlyC"/>
    <property type="match status" value="1"/>
</dbReference>
<evidence type="ECO:0000256" key="5">
    <source>
        <dbReference type="SAM" id="MobiDB-lite"/>
    </source>
</evidence>
<dbReference type="GO" id="GO:0005886">
    <property type="term" value="C:plasma membrane"/>
    <property type="evidence" value="ECO:0007669"/>
    <property type="project" value="TreeGrafter"/>
</dbReference>
<comment type="similarity">
    <text evidence="1">Belongs to the UPF0053 family. Hemolysin C subfamily.</text>
</comment>
<feature type="compositionally biased region" description="Basic and acidic residues" evidence="5">
    <location>
        <begin position="303"/>
        <end position="313"/>
    </location>
</feature>
<dbReference type="OrthoDB" id="9797674at2"/>